<feature type="region of interest" description="Disordered" evidence="1">
    <location>
        <begin position="1"/>
        <end position="83"/>
    </location>
</feature>
<sequence length="83" mass="9293">MASCRARWKHNPQHHPGVQKSENRNTAKMHKSTKNASKAEKLNFFVHKPQLESTGQQASDKDGDGKVEKDAPHHELETSKPPG</sequence>
<organism evidence="2 3">
    <name type="scientific">Pelobates cultripes</name>
    <name type="common">Western spadefoot toad</name>
    <dbReference type="NCBI Taxonomy" id="61616"/>
    <lineage>
        <taxon>Eukaryota</taxon>
        <taxon>Metazoa</taxon>
        <taxon>Chordata</taxon>
        <taxon>Craniata</taxon>
        <taxon>Vertebrata</taxon>
        <taxon>Euteleostomi</taxon>
        <taxon>Amphibia</taxon>
        <taxon>Batrachia</taxon>
        <taxon>Anura</taxon>
        <taxon>Pelobatoidea</taxon>
        <taxon>Pelobatidae</taxon>
        <taxon>Pelobates</taxon>
    </lineage>
</organism>
<accession>A0AAD1SJF2</accession>
<feature type="compositionally biased region" description="Basic residues" evidence="1">
    <location>
        <begin position="1"/>
        <end position="13"/>
    </location>
</feature>
<evidence type="ECO:0000313" key="2">
    <source>
        <dbReference type="EMBL" id="CAH2301755.1"/>
    </source>
</evidence>
<dbReference type="EMBL" id="OW240917">
    <property type="protein sequence ID" value="CAH2301755.1"/>
    <property type="molecule type" value="Genomic_DNA"/>
</dbReference>
<dbReference type="Proteomes" id="UP001295444">
    <property type="component" value="Chromosome 06"/>
</dbReference>
<protein>
    <submittedName>
        <fullName evidence="2">Uncharacterized protein</fullName>
    </submittedName>
</protein>
<proteinExistence type="predicted"/>
<evidence type="ECO:0000256" key="1">
    <source>
        <dbReference type="SAM" id="MobiDB-lite"/>
    </source>
</evidence>
<gene>
    <name evidence="2" type="ORF">PECUL_23A054963</name>
</gene>
<keyword evidence="3" id="KW-1185">Reference proteome</keyword>
<name>A0AAD1SJF2_PELCU</name>
<reference evidence="2" key="1">
    <citation type="submission" date="2022-03" db="EMBL/GenBank/DDBJ databases">
        <authorList>
            <person name="Alioto T."/>
            <person name="Alioto T."/>
            <person name="Gomez Garrido J."/>
        </authorList>
    </citation>
    <scope>NUCLEOTIDE SEQUENCE</scope>
</reference>
<feature type="compositionally biased region" description="Basic and acidic residues" evidence="1">
    <location>
        <begin position="59"/>
        <end position="83"/>
    </location>
</feature>
<evidence type="ECO:0000313" key="3">
    <source>
        <dbReference type="Proteomes" id="UP001295444"/>
    </source>
</evidence>
<dbReference type="AlphaFoldDB" id="A0AAD1SJF2"/>